<dbReference type="RefSeq" id="WP_227229118.1">
    <property type="nucleotide sequence ID" value="NZ_JAJCVJ010000001.1"/>
</dbReference>
<evidence type="ECO:0000256" key="7">
    <source>
        <dbReference type="ARBA" id="ARBA00022676"/>
    </source>
</evidence>
<evidence type="ECO:0000256" key="9">
    <source>
        <dbReference type="ARBA" id="ARBA00022692"/>
    </source>
</evidence>
<keyword evidence="8 22" id="KW-0808">Transferase</keyword>
<comment type="similarity">
    <text evidence="5">Belongs to the STT3 family.</text>
</comment>
<feature type="domain" description="Oligosaccharyl transferase STT3 N-terminal" evidence="19">
    <location>
        <begin position="38"/>
        <end position="324"/>
    </location>
</feature>
<keyword evidence="13 18" id="KW-0472">Membrane</keyword>
<comment type="cofactor">
    <cofactor evidence="1">
        <name>Mn(2+)</name>
        <dbReference type="ChEBI" id="CHEBI:29035"/>
    </cofactor>
</comment>
<sequence>MSTRSESRDETTSRTSEETIETVVSRLEDWYHVPVLVATMVAMLWIRLQSYDAFTRDGEIYLSGNDGWYHLREVQYTVQNWPSTMPFDPWTYFPFGTSTGQFGTLYDQLIATGVLLVGLGSPTQEQIMQAMLVATPVFGALTVIPVYLIGKRLGGRVAGLFGAVLLALLPGSFLQRTLVASADHNGAEPFFQAFAVVGLLAAFVVAEREKPVWELVVDRDFAALRTPAIWSAVGGFGVAMYLWMWPPGVLLVGLAGLFFTLKFATDVYHGSSPEPVAFAGAVSMTVTGLLLFVPIQSFGFSPTRFSLLQPLLAFGVAAGCVFLAWLAREWESRDLDSSLYPVAVFGLLLVGVGLLSVVLPSVYKLIVNNLVRTVGFSTGAQTRTIVEASPFLSDINLQRYNGSAQAALIANYGLTFFTAAGAVIWLLAKPLVKGGETRKVGYVIGSLLLVAAMFFFQNTFQSVGSAVGLNSQLLGLGVVTALIVGAALLTEYRTEHLFVVVWAAFITSAAFTQIRFNYYLAVVVVVLNAYLLGELITILGVAPGAWISEVTKKSPVEAVQSVPWYKVMTVVAVVTVITVPVLIQPMTVGASPQGGGGVQTATAWEIGNNTAPQDITQWDDSLQWMNENTPEEGEFGGADNRMEYYGTYQEGDGDFAYPEGSYGVQSWWDYGHWITVRGERIPNANPFQQGATSAANFMLAPDERQAQQVLARQSTEGNQTRYVMIDWQMATTGNKFDAMTVFYDEQNTTAREFYQPVYVIGSSGGQQRVTGTYDLHNQRYYDSMVTRLYQFHGSAIDPQPLVIDYELRETSTGQQVPVVISGSNETGLRTFDSMEAARQYVEEDGTARVGGLGQYPGERVPALEHYRLVHTSENSAYNTAEYTRGLISTSRATGVSPTLLNQNQPAWVKTFERVPGATVEGSGAPANTTVTARVQMENPAANSTFTYSQQARTNEDGEFTMTVPYSTTGYDEYGPENGYTDVNVRATGSYNVSTGLTQNESGAVVQYGAQFDVSEGQVNGAEDGPVTVELDSATLRPAPSDGSSGTETGSENGTNSTALTTPDSLSLADDAAVSAGDSTTDTTFDLGGSPGAVGSAETYAVEA</sequence>
<evidence type="ECO:0000256" key="11">
    <source>
        <dbReference type="ARBA" id="ARBA00022842"/>
    </source>
</evidence>
<evidence type="ECO:0000256" key="15">
    <source>
        <dbReference type="ARBA" id="ARBA00030679"/>
    </source>
</evidence>
<dbReference type="GO" id="GO:0016757">
    <property type="term" value="F:glycosyltransferase activity"/>
    <property type="evidence" value="ECO:0007669"/>
    <property type="project" value="UniProtKB-KW"/>
</dbReference>
<evidence type="ECO:0000256" key="10">
    <source>
        <dbReference type="ARBA" id="ARBA00022723"/>
    </source>
</evidence>
<dbReference type="EC" id="2.4.99.21" evidence="6"/>
<dbReference type="AlphaFoldDB" id="A0ABD5R6E7"/>
<feature type="transmembrane region" description="Helical" evidence="18">
    <location>
        <begin position="157"/>
        <end position="178"/>
    </location>
</feature>
<gene>
    <name evidence="22" type="ORF">ACFPJ5_01490</name>
</gene>
<evidence type="ECO:0000313" key="22">
    <source>
        <dbReference type="EMBL" id="MFC5365594.1"/>
    </source>
</evidence>
<keyword evidence="14" id="KW-0464">Manganese</keyword>
<evidence type="ECO:0000256" key="5">
    <source>
        <dbReference type="ARBA" id="ARBA00010810"/>
    </source>
</evidence>
<keyword evidence="23" id="KW-1185">Reference proteome</keyword>
<proteinExistence type="inferred from homology"/>
<evidence type="ECO:0000256" key="14">
    <source>
        <dbReference type="ARBA" id="ARBA00023211"/>
    </source>
</evidence>
<feature type="transmembrane region" description="Helical" evidence="18">
    <location>
        <begin position="440"/>
        <end position="460"/>
    </location>
</feature>
<feature type="transmembrane region" description="Helical" evidence="18">
    <location>
        <begin position="250"/>
        <end position="269"/>
    </location>
</feature>
<dbReference type="PANTHER" id="PTHR13872:SF1">
    <property type="entry name" value="DOLICHYL-DIPHOSPHOOLIGOSACCHARIDE--PROTEIN GLYCOSYLTRANSFERASE SUBUNIT STT3B"/>
    <property type="match status" value="1"/>
</dbReference>
<comment type="caution">
    <text evidence="22">The sequence shown here is derived from an EMBL/GenBank/DDBJ whole genome shotgun (WGS) entry which is preliminary data.</text>
</comment>
<feature type="transmembrane region" description="Helical" evidence="18">
    <location>
        <begin position="472"/>
        <end position="490"/>
    </location>
</feature>
<evidence type="ECO:0000256" key="6">
    <source>
        <dbReference type="ARBA" id="ARBA00012602"/>
    </source>
</evidence>
<feature type="transmembrane region" description="Helical" evidence="18">
    <location>
        <begin position="127"/>
        <end position="150"/>
    </location>
</feature>
<feature type="transmembrane region" description="Helical" evidence="18">
    <location>
        <begin position="190"/>
        <end position="206"/>
    </location>
</feature>
<evidence type="ECO:0000259" key="19">
    <source>
        <dbReference type="Pfam" id="PF02516"/>
    </source>
</evidence>
<dbReference type="EMBL" id="JBHSKX010000001">
    <property type="protein sequence ID" value="MFC5365594.1"/>
    <property type="molecule type" value="Genomic_DNA"/>
</dbReference>
<evidence type="ECO:0000256" key="17">
    <source>
        <dbReference type="SAM" id="MobiDB-lite"/>
    </source>
</evidence>
<dbReference type="InterPro" id="IPR041154">
    <property type="entry name" value="AglB_P1"/>
</dbReference>
<comment type="catalytic activity">
    <reaction evidence="16">
        <text>an archaeal dolichyl phosphooligosaccharide + [protein]-L-asparagine = an archaeal dolichyl phosphate + a glycoprotein with the oligosaccharide chain attached by N-beta-D-glycosyl linkage to a protein L-asparagine.</text>
        <dbReference type="EC" id="2.4.99.21"/>
    </reaction>
</comment>
<dbReference type="Pfam" id="PF02516">
    <property type="entry name" value="STT3"/>
    <property type="match status" value="1"/>
</dbReference>
<accession>A0ABD5R6E7</accession>
<comment type="pathway">
    <text evidence="4">Protein modification; protein glycosylation.</text>
</comment>
<dbReference type="GO" id="GO:0005886">
    <property type="term" value="C:plasma membrane"/>
    <property type="evidence" value="ECO:0007669"/>
    <property type="project" value="UniProtKB-SubCell"/>
</dbReference>
<evidence type="ECO:0000256" key="2">
    <source>
        <dbReference type="ARBA" id="ARBA00001946"/>
    </source>
</evidence>
<evidence type="ECO:0000256" key="12">
    <source>
        <dbReference type="ARBA" id="ARBA00022989"/>
    </source>
</evidence>
<evidence type="ECO:0000259" key="21">
    <source>
        <dbReference type="Pfam" id="PF22627"/>
    </source>
</evidence>
<evidence type="ECO:0000256" key="4">
    <source>
        <dbReference type="ARBA" id="ARBA00004922"/>
    </source>
</evidence>
<dbReference type="Proteomes" id="UP001596201">
    <property type="component" value="Unassembled WGS sequence"/>
</dbReference>
<evidence type="ECO:0000259" key="20">
    <source>
        <dbReference type="Pfam" id="PF18079"/>
    </source>
</evidence>
<feature type="transmembrane region" description="Helical" evidence="18">
    <location>
        <begin position="406"/>
        <end position="428"/>
    </location>
</feature>
<dbReference type="InterPro" id="IPR003674">
    <property type="entry name" value="Oligo_trans_STT3"/>
</dbReference>
<evidence type="ECO:0000313" key="23">
    <source>
        <dbReference type="Proteomes" id="UP001596201"/>
    </source>
</evidence>
<dbReference type="GO" id="GO:0046872">
    <property type="term" value="F:metal ion binding"/>
    <property type="evidence" value="ECO:0007669"/>
    <property type="project" value="UniProtKB-KW"/>
</dbReference>
<feature type="domain" description="AglB-like core" evidence="21">
    <location>
        <begin position="616"/>
        <end position="730"/>
    </location>
</feature>
<dbReference type="InterPro" id="IPR054479">
    <property type="entry name" value="AglB-like_core"/>
</dbReference>
<dbReference type="InterPro" id="IPR048307">
    <property type="entry name" value="STT3_N"/>
</dbReference>
<evidence type="ECO:0000256" key="13">
    <source>
        <dbReference type="ARBA" id="ARBA00023136"/>
    </source>
</evidence>
<feature type="transmembrane region" description="Helical" evidence="18">
    <location>
        <begin position="563"/>
        <end position="583"/>
    </location>
</feature>
<evidence type="ECO:0000256" key="16">
    <source>
        <dbReference type="ARBA" id="ARBA00034066"/>
    </source>
</evidence>
<feature type="transmembrane region" description="Helical" evidence="18">
    <location>
        <begin position="497"/>
        <end position="514"/>
    </location>
</feature>
<protein>
    <recommendedName>
        <fullName evidence="6">dolichyl-phosphooligosaccharide-protein glycotransferase</fullName>
        <ecNumber evidence="6">2.4.99.21</ecNumber>
    </recommendedName>
    <alternativeName>
        <fullName evidence="15">Oligosaccharyl transferase</fullName>
    </alternativeName>
</protein>
<dbReference type="PANTHER" id="PTHR13872">
    <property type="entry name" value="DOLICHYL-DIPHOSPHOOLIGOSACCHARIDE--PROTEIN GLYCOSYLTRANSFERASE SUBUNIT"/>
    <property type="match status" value="1"/>
</dbReference>
<dbReference type="Gene3D" id="3.40.50.12610">
    <property type="match status" value="1"/>
</dbReference>
<feature type="transmembrane region" description="Helical" evidence="18">
    <location>
        <begin position="276"/>
        <end position="295"/>
    </location>
</feature>
<organism evidence="22 23">
    <name type="scientific">Salinirubrum litoreum</name>
    <dbReference type="NCBI Taxonomy" id="1126234"/>
    <lineage>
        <taxon>Archaea</taxon>
        <taxon>Methanobacteriati</taxon>
        <taxon>Methanobacteriota</taxon>
        <taxon>Stenosarchaea group</taxon>
        <taxon>Halobacteria</taxon>
        <taxon>Halobacteriales</taxon>
        <taxon>Haloferacaceae</taxon>
        <taxon>Salinirubrum</taxon>
    </lineage>
</organism>
<dbReference type="InterPro" id="IPR026410">
    <property type="entry name" value="OlisacTrfase_arch"/>
</dbReference>
<dbReference type="Gene3D" id="2.60.40.3390">
    <property type="match status" value="1"/>
</dbReference>
<feature type="transmembrane region" description="Helical" evidence="18">
    <location>
        <begin position="307"/>
        <end position="327"/>
    </location>
</feature>
<feature type="transmembrane region" description="Helical" evidence="18">
    <location>
        <begin position="339"/>
        <end position="363"/>
    </location>
</feature>
<keyword evidence="12 18" id="KW-1133">Transmembrane helix</keyword>
<feature type="transmembrane region" description="Helical" evidence="18">
    <location>
        <begin position="227"/>
        <end position="244"/>
    </location>
</feature>
<dbReference type="Pfam" id="PF18079">
    <property type="entry name" value="AglB_L1"/>
    <property type="match status" value="1"/>
</dbReference>
<keyword evidence="9 18" id="KW-0812">Transmembrane</keyword>
<keyword evidence="11" id="KW-0460">Magnesium</keyword>
<feature type="region of interest" description="Disordered" evidence="17">
    <location>
        <begin position="1033"/>
        <end position="1103"/>
    </location>
</feature>
<reference evidence="22 23" key="1">
    <citation type="journal article" date="2019" name="Int. J. Syst. Evol. Microbiol.">
        <title>The Global Catalogue of Microorganisms (GCM) 10K type strain sequencing project: providing services to taxonomists for standard genome sequencing and annotation.</title>
        <authorList>
            <consortium name="The Broad Institute Genomics Platform"/>
            <consortium name="The Broad Institute Genome Sequencing Center for Infectious Disease"/>
            <person name="Wu L."/>
            <person name="Ma J."/>
        </authorList>
    </citation>
    <scope>NUCLEOTIDE SEQUENCE [LARGE SCALE GENOMIC DNA]</scope>
    <source>
        <strain evidence="22 23">CGMCC 1.12237</strain>
    </source>
</reference>
<evidence type="ECO:0000256" key="1">
    <source>
        <dbReference type="ARBA" id="ARBA00001936"/>
    </source>
</evidence>
<keyword evidence="7" id="KW-0328">Glycosyltransferase</keyword>
<feature type="domain" description="Archaeal glycosylation protein B peripheral" evidence="20">
    <location>
        <begin position="916"/>
        <end position="999"/>
    </location>
</feature>
<feature type="transmembrane region" description="Helical" evidence="18">
    <location>
        <begin position="30"/>
        <end position="48"/>
    </location>
</feature>
<feature type="compositionally biased region" description="Low complexity" evidence="17">
    <location>
        <begin position="1042"/>
        <end position="1083"/>
    </location>
</feature>
<evidence type="ECO:0000256" key="8">
    <source>
        <dbReference type="ARBA" id="ARBA00022679"/>
    </source>
</evidence>
<comment type="subcellular location">
    <subcellularLocation>
        <location evidence="3">Cell membrane</location>
        <topology evidence="3">Multi-pass membrane protein</topology>
    </subcellularLocation>
</comment>
<evidence type="ECO:0000256" key="18">
    <source>
        <dbReference type="SAM" id="Phobius"/>
    </source>
</evidence>
<dbReference type="NCBIfam" id="TIGR04154">
    <property type="entry name" value="archaeo_STT3"/>
    <property type="match status" value="1"/>
</dbReference>
<feature type="transmembrane region" description="Helical" evidence="18">
    <location>
        <begin position="520"/>
        <end position="542"/>
    </location>
</feature>
<comment type="cofactor">
    <cofactor evidence="2">
        <name>Mg(2+)</name>
        <dbReference type="ChEBI" id="CHEBI:18420"/>
    </cofactor>
</comment>
<dbReference type="Pfam" id="PF22627">
    <property type="entry name" value="AglB_core-like"/>
    <property type="match status" value="1"/>
</dbReference>
<name>A0ABD5R6E7_9EURY</name>
<keyword evidence="10" id="KW-0479">Metal-binding</keyword>
<evidence type="ECO:0000256" key="3">
    <source>
        <dbReference type="ARBA" id="ARBA00004651"/>
    </source>
</evidence>